<proteinExistence type="predicted"/>
<gene>
    <name evidence="1" type="ORF">L9F63_011949</name>
</gene>
<name>A0AAD8ADG7_DIPPU</name>
<evidence type="ECO:0000313" key="1">
    <source>
        <dbReference type="EMBL" id="KAJ9597006.1"/>
    </source>
</evidence>
<dbReference type="Proteomes" id="UP001233999">
    <property type="component" value="Unassembled WGS sequence"/>
</dbReference>
<evidence type="ECO:0000313" key="2">
    <source>
        <dbReference type="Proteomes" id="UP001233999"/>
    </source>
</evidence>
<dbReference type="AlphaFoldDB" id="A0AAD8ADG7"/>
<feature type="non-terminal residue" evidence="1">
    <location>
        <position position="53"/>
    </location>
</feature>
<dbReference type="EMBL" id="JASPKZ010001948">
    <property type="protein sequence ID" value="KAJ9597006.1"/>
    <property type="molecule type" value="Genomic_DNA"/>
</dbReference>
<sequence>ISLPEIPIEFPRYCIATPMGFTWHLSTPQLSHYRQQIPHYIMLHKNLFRYLNN</sequence>
<feature type="non-terminal residue" evidence="1">
    <location>
        <position position="1"/>
    </location>
</feature>
<accession>A0AAD8ADG7</accession>
<reference evidence="1" key="2">
    <citation type="submission" date="2023-05" db="EMBL/GenBank/DDBJ databases">
        <authorList>
            <person name="Fouks B."/>
        </authorList>
    </citation>
    <scope>NUCLEOTIDE SEQUENCE</scope>
    <source>
        <strain evidence="1">Stay&amp;Tobe</strain>
        <tissue evidence="1">Testes</tissue>
    </source>
</reference>
<comment type="caution">
    <text evidence="1">The sequence shown here is derived from an EMBL/GenBank/DDBJ whole genome shotgun (WGS) entry which is preliminary data.</text>
</comment>
<keyword evidence="2" id="KW-1185">Reference proteome</keyword>
<protein>
    <submittedName>
        <fullName evidence="1">Uncharacterized protein</fullName>
    </submittedName>
</protein>
<reference evidence="1" key="1">
    <citation type="journal article" date="2023" name="IScience">
        <title>Live-bearing cockroach genome reveals convergent evolutionary mechanisms linked to viviparity in insects and beyond.</title>
        <authorList>
            <person name="Fouks B."/>
            <person name="Harrison M.C."/>
            <person name="Mikhailova A.A."/>
            <person name="Marchal E."/>
            <person name="English S."/>
            <person name="Carruthers M."/>
            <person name="Jennings E.C."/>
            <person name="Chiamaka E.L."/>
            <person name="Frigard R.A."/>
            <person name="Pippel M."/>
            <person name="Attardo G.M."/>
            <person name="Benoit J.B."/>
            <person name="Bornberg-Bauer E."/>
            <person name="Tobe S.S."/>
        </authorList>
    </citation>
    <scope>NUCLEOTIDE SEQUENCE</scope>
    <source>
        <strain evidence="1">Stay&amp;Tobe</strain>
    </source>
</reference>
<organism evidence="1 2">
    <name type="scientific">Diploptera punctata</name>
    <name type="common">Pacific beetle cockroach</name>
    <dbReference type="NCBI Taxonomy" id="6984"/>
    <lineage>
        <taxon>Eukaryota</taxon>
        <taxon>Metazoa</taxon>
        <taxon>Ecdysozoa</taxon>
        <taxon>Arthropoda</taxon>
        <taxon>Hexapoda</taxon>
        <taxon>Insecta</taxon>
        <taxon>Pterygota</taxon>
        <taxon>Neoptera</taxon>
        <taxon>Polyneoptera</taxon>
        <taxon>Dictyoptera</taxon>
        <taxon>Blattodea</taxon>
        <taxon>Blaberoidea</taxon>
        <taxon>Blaberidae</taxon>
        <taxon>Diplopterinae</taxon>
        <taxon>Diploptera</taxon>
    </lineage>
</organism>